<keyword evidence="5" id="KW-1185">Reference proteome</keyword>
<dbReference type="PANTHER" id="PTHR13068">
    <property type="entry name" value="CGI-12 PROTEIN-RELATED"/>
    <property type="match status" value="1"/>
</dbReference>
<dbReference type="InterPro" id="IPR038538">
    <property type="entry name" value="MTERF_sf"/>
</dbReference>
<organism evidence="4 5">
    <name type="scientific">Salix purpurea</name>
    <name type="common">Purple osier willow</name>
    <dbReference type="NCBI Taxonomy" id="77065"/>
    <lineage>
        <taxon>Eukaryota</taxon>
        <taxon>Viridiplantae</taxon>
        <taxon>Streptophyta</taxon>
        <taxon>Embryophyta</taxon>
        <taxon>Tracheophyta</taxon>
        <taxon>Spermatophyta</taxon>
        <taxon>Magnoliopsida</taxon>
        <taxon>eudicotyledons</taxon>
        <taxon>Gunneridae</taxon>
        <taxon>Pentapetalae</taxon>
        <taxon>rosids</taxon>
        <taxon>fabids</taxon>
        <taxon>Malpighiales</taxon>
        <taxon>Salicaceae</taxon>
        <taxon>Saliceae</taxon>
        <taxon>Salix</taxon>
    </lineage>
</organism>
<dbReference type="Gene3D" id="1.25.70.10">
    <property type="entry name" value="Transcription termination factor 3, mitochondrial"/>
    <property type="match status" value="1"/>
</dbReference>
<reference evidence="4" key="1">
    <citation type="submission" date="2022-11" db="EMBL/GenBank/DDBJ databases">
        <authorList>
            <person name="Hyden B.L."/>
            <person name="Feng K."/>
            <person name="Yates T."/>
            <person name="Jawdy S."/>
            <person name="Smart L.B."/>
            <person name="Muchero W."/>
        </authorList>
    </citation>
    <scope>NUCLEOTIDE SEQUENCE</scope>
    <source>
        <tissue evidence="4">Shoot tip</tissue>
    </source>
</reference>
<sequence length="264" mass="30435">MELIQNLRCLRLDNPSSLFSFSPSKRQFFSREFNTIPHVSFPNQQLPEPISCKISTEQDSFTINYLVHSCGLSLENCNLNIPKGMSRSHLARTLASDPTLLTRSLENQIIPSYDFLKTILRSDEKIVSAFKRQFGNAAMRFIRGGVGLKMTFFSAFRKHPHCMMLSEKKIMKGMDFFVNKMGWPSKEIVHCPVILFLSLEKRIIPRCKVIQVLWSKGLIKKDISLNTVLLPVEKRFLERFVTKFEEQAPQLLSVYEEKVDPEGV</sequence>
<dbReference type="AlphaFoldDB" id="A0A9Q0P2M0"/>
<dbReference type="Pfam" id="PF02536">
    <property type="entry name" value="mTERF"/>
    <property type="match status" value="1"/>
</dbReference>
<accession>A0A9Q0P2M0</accession>
<dbReference type="OrthoDB" id="637682at2759"/>
<dbReference type="GO" id="GO:0003676">
    <property type="term" value="F:nucleic acid binding"/>
    <property type="evidence" value="ECO:0007669"/>
    <property type="project" value="InterPro"/>
</dbReference>
<evidence type="ECO:0000256" key="2">
    <source>
        <dbReference type="ARBA" id="ARBA00022472"/>
    </source>
</evidence>
<keyword evidence="3" id="KW-0809">Transit peptide</keyword>
<dbReference type="GO" id="GO:0006353">
    <property type="term" value="P:DNA-templated transcription termination"/>
    <property type="evidence" value="ECO:0007669"/>
    <property type="project" value="UniProtKB-KW"/>
</dbReference>
<dbReference type="SMART" id="SM00733">
    <property type="entry name" value="Mterf"/>
    <property type="match status" value="3"/>
</dbReference>
<keyword evidence="2" id="KW-0804">Transcription</keyword>
<reference evidence="4" key="2">
    <citation type="journal article" date="2023" name="Int. J. Mol. Sci.">
        <title>De Novo Assembly and Annotation of 11 Diverse Shrub Willow (Salix) Genomes Reveals Novel Gene Organization in Sex-Linked Regions.</title>
        <authorList>
            <person name="Hyden B."/>
            <person name="Feng K."/>
            <person name="Yates T.B."/>
            <person name="Jawdy S."/>
            <person name="Cereghino C."/>
            <person name="Smart L.B."/>
            <person name="Muchero W."/>
        </authorList>
    </citation>
    <scope>NUCLEOTIDE SEQUENCE</scope>
    <source>
        <tissue evidence="4">Shoot tip</tissue>
    </source>
</reference>
<protein>
    <submittedName>
        <fullName evidence="4">MITOCHONDRIAL TRANSCRIPTION TERMINATION FACTOR FAMILY PROTEIN</fullName>
    </submittedName>
</protein>
<proteinExistence type="inferred from homology"/>
<dbReference type="EMBL" id="JAPFFK010000020">
    <property type="protein sequence ID" value="KAJ6680204.1"/>
    <property type="molecule type" value="Genomic_DNA"/>
</dbReference>
<evidence type="ECO:0000313" key="4">
    <source>
        <dbReference type="EMBL" id="KAJ6680204.1"/>
    </source>
</evidence>
<dbReference type="PANTHER" id="PTHR13068:SF133">
    <property type="entry name" value="MITOCHONDRIAL TRANSCRIPTION TERMINATION FACTOR FAMILY PROTEIN"/>
    <property type="match status" value="1"/>
</dbReference>
<comment type="similarity">
    <text evidence="1">Belongs to the mTERF family.</text>
</comment>
<dbReference type="InterPro" id="IPR003690">
    <property type="entry name" value="MTERF"/>
</dbReference>
<keyword evidence="2" id="KW-0805">Transcription regulation</keyword>
<gene>
    <name evidence="4" type="ORF">OIU79_019837</name>
</gene>
<evidence type="ECO:0000256" key="1">
    <source>
        <dbReference type="ARBA" id="ARBA00007692"/>
    </source>
</evidence>
<keyword evidence="2" id="KW-0806">Transcription termination</keyword>
<evidence type="ECO:0000313" key="5">
    <source>
        <dbReference type="Proteomes" id="UP001151532"/>
    </source>
</evidence>
<comment type="caution">
    <text evidence="4">The sequence shown here is derived from an EMBL/GenBank/DDBJ whole genome shotgun (WGS) entry which is preliminary data.</text>
</comment>
<name>A0A9Q0P2M0_SALPP</name>
<evidence type="ECO:0000256" key="3">
    <source>
        <dbReference type="ARBA" id="ARBA00022946"/>
    </source>
</evidence>
<dbReference type="Proteomes" id="UP001151532">
    <property type="component" value="Chromosome 14"/>
</dbReference>